<keyword evidence="4" id="KW-0520">NAD</keyword>
<evidence type="ECO:0000259" key="6">
    <source>
        <dbReference type="Pfam" id="PF25137"/>
    </source>
</evidence>
<dbReference type="Pfam" id="PF00465">
    <property type="entry name" value="Fe-ADH"/>
    <property type="match status" value="1"/>
</dbReference>
<dbReference type="EMBL" id="JABAFY010000043">
    <property type="protein sequence ID" value="NME52818.1"/>
    <property type="molecule type" value="Genomic_DNA"/>
</dbReference>
<dbReference type="Proteomes" id="UP000522333">
    <property type="component" value="Unassembled WGS sequence"/>
</dbReference>
<dbReference type="GO" id="GO:0046872">
    <property type="term" value="F:metal ion binding"/>
    <property type="evidence" value="ECO:0007669"/>
    <property type="project" value="InterPro"/>
</dbReference>
<name>A0A848CES7_9BACT</name>
<evidence type="ECO:0000256" key="1">
    <source>
        <dbReference type="ARBA" id="ARBA00001962"/>
    </source>
</evidence>
<organism evidence="7 8">
    <name type="scientific">Desulfovibrio piger</name>
    <dbReference type="NCBI Taxonomy" id="901"/>
    <lineage>
        <taxon>Bacteria</taxon>
        <taxon>Pseudomonadati</taxon>
        <taxon>Thermodesulfobacteriota</taxon>
        <taxon>Desulfovibrionia</taxon>
        <taxon>Desulfovibrionales</taxon>
        <taxon>Desulfovibrionaceae</taxon>
        <taxon>Desulfovibrio</taxon>
    </lineage>
</organism>
<comment type="similarity">
    <text evidence="2">Belongs to the iron-containing alcohol dehydrogenase family.</text>
</comment>
<dbReference type="Pfam" id="PF25137">
    <property type="entry name" value="ADH_Fe_C"/>
    <property type="match status" value="1"/>
</dbReference>
<evidence type="ECO:0000256" key="4">
    <source>
        <dbReference type="ARBA" id="ARBA00023027"/>
    </source>
</evidence>
<dbReference type="InterPro" id="IPR039697">
    <property type="entry name" value="Alcohol_dehydrogenase_Fe"/>
</dbReference>
<feature type="domain" description="Alcohol dehydrogenase iron-type/glycerol dehydrogenase GldA" evidence="5">
    <location>
        <begin position="11"/>
        <end position="178"/>
    </location>
</feature>
<evidence type="ECO:0000256" key="2">
    <source>
        <dbReference type="ARBA" id="ARBA00007358"/>
    </source>
</evidence>
<dbReference type="Gene3D" id="3.40.50.1970">
    <property type="match status" value="1"/>
</dbReference>
<reference evidence="7 8" key="1">
    <citation type="submission" date="2020-04" db="EMBL/GenBank/DDBJ databases">
        <authorList>
            <person name="Hitch T.C.A."/>
            <person name="Wylensek D."/>
            <person name="Clavel T."/>
        </authorList>
    </citation>
    <scope>NUCLEOTIDE SEQUENCE [LARGE SCALE GENOMIC DNA]</scope>
    <source>
        <strain evidence="7 8">PG-251-APC-1</strain>
    </source>
</reference>
<comment type="cofactor">
    <cofactor evidence="1">
        <name>Fe cation</name>
        <dbReference type="ChEBI" id="CHEBI:24875"/>
    </cofactor>
</comment>
<dbReference type="CDD" id="cd08551">
    <property type="entry name" value="Fe-ADH"/>
    <property type="match status" value="1"/>
</dbReference>
<protein>
    <submittedName>
        <fullName evidence="7">Iron-containing alcohol dehydrogenase</fullName>
    </submittedName>
</protein>
<dbReference type="InterPro" id="IPR018211">
    <property type="entry name" value="ADH_Fe_CS"/>
</dbReference>
<keyword evidence="3" id="KW-0560">Oxidoreductase</keyword>
<feature type="domain" description="Fe-containing alcohol dehydrogenase-like C-terminal" evidence="6">
    <location>
        <begin position="189"/>
        <end position="384"/>
    </location>
</feature>
<dbReference type="InterPro" id="IPR056798">
    <property type="entry name" value="ADH_Fe_C"/>
</dbReference>
<evidence type="ECO:0000256" key="3">
    <source>
        <dbReference type="ARBA" id="ARBA00023002"/>
    </source>
</evidence>
<gene>
    <name evidence="7" type="ORF">HF854_09900</name>
</gene>
<dbReference type="InterPro" id="IPR001670">
    <property type="entry name" value="ADH_Fe/GldA"/>
</dbReference>
<dbReference type="PANTHER" id="PTHR11496">
    <property type="entry name" value="ALCOHOL DEHYDROGENASE"/>
    <property type="match status" value="1"/>
</dbReference>
<dbReference type="GO" id="GO:0004022">
    <property type="term" value="F:alcohol dehydrogenase (NAD+) activity"/>
    <property type="evidence" value="ECO:0007669"/>
    <property type="project" value="TreeGrafter"/>
</dbReference>
<proteinExistence type="inferred from homology"/>
<evidence type="ECO:0000259" key="5">
    <source>
        <dbReference type="Pfam" id="PF00465"/>
    </source>
</evidence>
<accession>A0A848CES7</accession>
<dbReference type="SUPFAM" id="SSF56796">
    <property type="entry name" value="Dehydroquinate synthase-like"/>
    <property type="match status" value="1"/>
</dbReference>
<dbReference type="FunFam" id="3.40.50.1970:FF:000003">
    <property type="entry name" value="Alcohol dehydrogenase, iron-containing"/>
    <property type="match status" value="1"/>
</dbReference>
<evidence type="ECO:0000313" key="7">
    <source>
        <dbReference type="EMBL" id="NME52818.1"/>
    </source>
</evidence>
<dbReference type="Gene3D" id="1.20.1090.10">
    <property type="entry name" value="Dehydroquinate synthase-like - alpha domain"/>
    <property type="match status" value="1"/>
</dbReference>
<dbReference type="FunFam" id="1.20.1090.10:FF:000001">
    <property type="entry name" value="Aldehyde-alcohol dehydrogenase"/>
    <property type="match status" value="1"/>
</dbReference>
<dbReference type="AlphaFoldDB" id="A0A848CES7"/>
<dbReference type="PROSITE" id="PS00913">
    <property type="entry name" value="ADH_IRON_1"/>
    <property type="match status" value="1"/>
</dbReference>
<sequence length="385" mass="41046">MDITTFKICRRIVNGCGSFYGNIAEEAASLNGHRIFLVCDPILAKLGLTEKTAALLREKGFEVAIHADVEPEPRVESVLAAAEQARAFGADCVIGIGGGSSLDTAKTCSVLLGNQQDIRELYGIEKVSKPGAPLILVPTSAGTGSEVTDIAILSDEAAQLKMGIVSRHMLPASVILDPELTLSLPKGPTAASGMDALIHAMEAYTSIHATPLTDMWAEHAIALIAPNLRKAWARGEDIQARQAMLTGSFYAGVAFCNAGVTAVHAFAYPIGARYHIPHGLANTLMLLPVFRFNMVGNMERFARLAAMLGENTTGLSHEKAAGRCLDALESLARDLQVPRHLADYGVTPDDVPVLAESVLQVTRLLGNNPRSVSLQDAINIYREAL</sequence>
<dbReference type="RefSeq" id="WP_168936130.1">
    <property type="nucleotide sequence ID" value="NZ_CAUCYA010000027.1"/>
</dbReference>
<comment type="caution">
    <text evidence="7">The sequence shown here is derived from an EMBL/GenBank/DDBJ whole genome shotgun (WGS) entry which is preliminary data.</text>
</comment>
<dbReference type="PANTHER" id="PTHR11496:SF102">
    <property type="entry name" value="ALCOHOL DEHYDROGENASE 4"/>
    <property type="match status" value="1"/>
</dbReference>
<evidence type="ECO:0000313" key="8">
    <source>
        <dbReference type="Proteomes" id="UP000522333"/>
    </source>
</evidence>